<evidence type="ECO:0000256" key="3">
    <source>
        <dbReference type="ARBA" id="ARBA00022722"/>
    </source>
</evidence>
<evidence type="ECO:0000259" key="8">
    <source>
        <dbReference type="Pfam" id="PF01850"/>
    </source>
</evidence>
<dbReference type="Gene3D" id="3.40.50.1010">
    <property type="entry name" value="5'-nuclease"/>
    <property type="match status" value="1"/>
</dbReference>
<evidence type="ECO:0000313" key="9">
    <source>
        <dbReference type="EMBL" id="MST49938.1"/>
    </source>
</evidence>
<dbReference type="GO" id="GO:0016787">
    <property type="term" value="F:hydrolase activity"/>
    <property type="evidence" value="ECO:0007669"/>
    <property type="project" value="UniProtKB-KW"/>
</dbReference>
<dbReference type="InterPro" id="IPR029060">
    <property type="entry name" value="PIN-like_dom_sf"/>
</dbReference>
<dbReference type="Proteomes" id="UP000442535">
    <property type="component" value="Unassembled WGS sequence"/>
</dbReference>
<proteinExistence type="inferred from homology"/>
<protein>
    <submittedName>
        <fullName evidence="9">Type II toxin-antitoxin system VapC family toxin</fullName>
    </submittedName>
</protein>
<dbReference type="EMBL" id="VUMY01000011">
    <property type="protein sequence ID" value="MST49938.1"/>
    <property type="molecule type" value="Genomic_DNA"/>
</dbReference>
<evidence type="ECO:0000256" key="5">
    <source>
        <dbReference type="ARBA" id="ARBA00022801"/>
    </source>
</evidence>
<evidence type="ECO:0000256" key="2">
    <source>
        <dbReference type="ARBA" id="ARBA00022649"/>
    </source>
</evidence>
<dbReference type="PANTHER" id="PTHR33653:SF1">
    <property type="entry name" value="RIBONUCLEASE VAPC2"/>
    <property type="match status" value="1"/>
</dbReference>
<dbReference type="InterPro" id="IPR050556">
    <property type="entry name" value="Type_II_TA_system_RNase"/>
</dbReference>
<evidence type="ECO:0000256" key="6">
    <source>
        <dbReference type="ARBA" id="ARBA00022842"/>
    </source>
</evidence>
<dbReference type="SUPFAM" id="SSF88723">
    <property type="entry name" value="PIN domain-like"/>
    <property type="match status" value="1"/>
</dbReference>
<feature type="domain" description="PIN" evidence="8">
    <location>
        <begin position="4"/>
        <end position="131"/>
    </location>
</feature>
<dbReference type="GO" id="GO:0004518">
    <property type="term" value="F:nuclease activity"/>
    <property type="evidence" value="ECO:0007669"/>
    <property type="project" value="UniProtKB-KW"/>
</dbReference>
<keyword evidence="6" id="KW-0460">Magnesium</keyword>
<evidence type="ECO:0000256" key="7">
    <source>
        <dbReference type="ARBA" id="ARBA00038093"/>
    </source>
</evidence>
<dbReference type="CDD" id="cd18746">
    <property type="entry name" value="PIN_VapC4-5_FitB-like"/>
    <property type="match status" value="1"/>
</dbReference>
<dbReference type="GO" id="GO:0046872">
    <property type="term" value="F:metal ion binding"/>
    <property type="evidence" value="ECO:0007669"/>
    <property type="project" value="UniProtKB-KW"/>
</dbReference>
<comment type="cofactor">
    <cofactor evidence="1">
        <name>Mg(2+)</name>
        <dbReference type="ChEBI" id="CHEBI:18420"/>
    </cofactor>
</comment>
<keyword evidence="10" id="KW-1185">Reference proteome</keyword>
<reference evidence="9 10" key="1">
    <citation type="submission" date="2019-08" db="EMBL/GenBank/DDBJ databases">
        <title>In-depth cultivation of the pig gut microbiome towards novel bacterial diversity and tailored functional studies.</title>
        <authorList>
            <person name="Wylensek D."/>
            <person name="Hitch T.C.A."/>
            <person name="Clavel T."/>
        </authorList>
    </citation>
    <scope>NUCLEOTIDE SEQUENCE [LARGE SCALE GENOMIC DNA]</scope>
    <source>
        <strain evidence="9 10">RF-GAM-744-WT-7</strain>
    </source>
</reference>
<dbReference type="PANTHER" id="PTHR33653">
    <property type="entry name" value="RIBONUCLEASE VAPC2"/>
    <property type="match status" value="1"/>
</dbReference>
<evidence type="ECO:0000313" key="10">
    <source>
        <dbReference type="Proteomes" id="UP000442535"/>
    </source>
</evidence>
<gene>
    <name evidence="9" type="ORF">FYJ63_06775</name>
</gene>
<comment type="similarity">
    <text evidence="7">Belongs to the PINc/VapC protein family.</text>
</comment>
<dbReference type="Pfam" id="PF01850">
    <property type="entry name" value="PIN"/>
    <property type="match status" value="1"/>
</dbReference>
<dbReference type="InterPro" id="IPR002716">
    <property type="entry name" value="PIN_dom"/>
</dbReference>
<organism evidence="9 10">
    <name type="scientific">Mobiluncus porci</name>
    <dbReference type="NCBI Taxonomy" id="2652278"/>
    <lineage>
        <taxon>Bacteria</taxon>
        <taxon>Bacillati</taxon>
        <taxon>Actinomycetota</taxon>
        <taxon>Actinomycetes</taxon>
        <taxon>Actinomycetales</taxon>
        <taxon>Actinomycetaceae</taxon>
        <taxon>Mobiluncus</taxon>
    </lineage>
</organism>
<keyword evidence="3" id="KW-0540">Nuclease</keyword>
<evidence type="ECO:0000256" key="1">
    <source>
        <dbReference type="ARBA" id="ARBA00001946"/>
    </source>
</evidence>
<dbReference type="AlphaFoldDB" id="A0A7K0K3E0"/>
<name>A0A7K0K3E0_9ACTO</name>
<keyword evidence="5" id="KW-0378">Hydrolase</keyword>
<keyword evidence="2" id="KW-1277">Toxin-antitoxin system</keyword>
<keyword evidence="4" id="KW-0479">Metal-binding</keyword>
<comment type="caution">
    <text evidence="9">The sequence shown here is derived from an EMBL/GenBank/DDBJ whole genome shotgun (WGS) entry which is preliminary data.</text>
</comment>
<sequence>MVNYLLDTNVISELRQSKRARNTSMLQWMSGKETDNFFISSITLEEIYDGILRVESRENKQATRLRKWFKHDVINAFRGKILSIDEYVALRTSEINIVRTYPENDAYIAATALVHAMPLVTRNVKDFEDIGGLSLVNPFAD</sequence>
<accession>A0A7K0K3E0</accession>
<evidence type="ECO:0000256" key="4">
    <source>
        <dbReference type="ARBA" id="ARBA00022723"/>
    </source>
</evidence>